<keyword evidence="5" id="KW-0249">Electron transport</keyword>
<keyword evidence="2" id="KW-0813">Transport</keyword>
<keyword evidence="3" id="KW-0679">Respiratory chain</keyword>
<sequence>MLARIFRPAKTAMQSGTAQTDRWILDYEPEVPLKVDPLMGYTSSSDMRRQIHLEFDTREEAVAYAERNGIPYRVSETHERSLRLQSYADNFRYDRAQPWTH</sequence>
<dbReference type="PANTHER" id="PTHR12219:SF8">
    <property type="entry name" value="NADH DEHYDROGENASE [UBIQUINONE] IRON-SULFUR PROTEIN 4, MITOCHONDRIAL"/>
    <property type="match status" value="1"/>
</dbReference>
<dbReference type="GO" id="GO:0016020">
    <property type="term" value="C:membrane"/>
    <property type="evidence" value="ECO:0007669"/>
    <property type="project" value="UniProtKB-SubCell"/>
</dbReference>
<dbReference type="GO" id="GO:0022900">
    <property type="term" value="P:electron transport chain"/>
    <property type="evidence" value="ECO:0007669"/>
    <property type="project" value="InterPro"/>
</dbReference>
<evidence type="ECO:0000256" key="2">
    <source>
        <dbReference type="ARBA" id="ARBA00022448"/>
    </source>
</evidence>
<dbReference type="Proteomes" id="UP000199071">
    <property type="component" value="Unassembled WGS sequence"/>
</dbReference>
<name>A0A1G6B302_9HYPH</name>
<dbReference type="Gene3D" id="3.30.160.190">
    <property type="entry name" value="atu1810 like domain"/>
    <property type="match status" value="1"/>
</dbReference>
<accession>A0A1G6B302</accession>
<dbReference type="STRING" id="665467.SAMN02982931_01147"/>
<keyword evidence="4" id="KW-0809">Transit peptide</keyword>
<keyword evidence="6" id="KW-0472">Membrane</keyword>
<protein>
    <submittedName>
        <fullName evidence="7">ETC complex I subunit conserved region</fullName>
    </submittedName>
</protein>
<evidence type="ECO:0000313" key="7">
    <source>
        <dbReference type="EMBL" id="SDB14922.1"/>
    </source>
</evidence>
<dbReference type="OrthoDB" id="9799572at2"/>
<proteinExistence type="predicted"/>
<organism evidence="7 8">
    <name type="scientific">Bauldia litoralis</name>
    <dbReference type="NCBI Taxonomy" id="665467"/>
    <lineage>
        <taxon>Bacteria</taxon>
        <taxon>Pseudomonadati</taxon>
        <taxon>Pseudomonadota</taxon>
        <taxon>Alphaproteobacteria</taxon>
        <taxon>Hyphomicrobiales</taxon>
        <taxon>Kaistiaceae</taxon>
        <taxon>Bauldia</taxon>
    </lineage>
</organism>
<dbReference type="AlphaFoldDB" id="A0A1G6B302"/>
<dbReference type="PANTHER" id="PTHR12219">
    <property type="entry name" value="NADH-UBIQUINONE OXIDOREDUCTASE"/>
    <property type="match status" value="1"/>
</dbReference>
<dbReference type="InterPro" id="IPR006885">
    <property type="entry name" value="NADH_UbQ_FeS_4_mit-like"/>
</dbReference>
<evidence type="ECO:0000256" key="4">
    <source>
        <dbReference type="ARBA" id="ARBA00022946"/>
    </source>
</evidence>
<evidence type="ECO:0000256" key="6">
    <source>
        <dbReference type="ARBA" id="ARBA00023136"/>
    </source>
</evidence>
<dbReference type="RefSeq" id="WP_090875376.1">
    <property type="nucleotide sequence ID" value="NZ_FMXQ01000002.1"/>
</dbReference>
<evidence type="ECO:0000256" key="5">
    <source>
        <dbReference type="ARBA" id="ARBA00022982"/>
    </source>
</evidence>
<evidence type="ECO:0000256" key="1">
    <source>
        <dbReference type="ARBA" id="ARBA00004370"/>
    </source>
</evidence>
<dbReference type="InterPro" id="IPR038532">
    <property type="entry name" value="NDUFS4-like_sf"/>
</dbReference>
<evidence type="ECO:0000313" key="8">
    <source>
        <dbReference type="Proteomes" id="UP000199071"/>
    </source>
</evidence>
<reference evidence="7 8" key="1">
    <citation type="submission" date="2016-10" db="EMBL/GenBank/DDBJ databases">
        <authorList>
            <person name="de Groot N.N."/>
        </authorList>
    </citation>
    <scope>NUCLEOTIDE SEQUENCE [LARGE SCALE GENOMIC DNA]</scope>
    <source>
        <strain evidence="7 8">ATCC 35022</strain>
    </source>
</reference>
<evidence type="ECO:0000256" key="3">
    <source>
        <dbReference type="ARBA" id="ARBA00022660"/>
    </source>
</evidence>
<dbReference type="Pfam" id="PF04800">
    <property type="entry name" value="NDUS4"/>
    <property type="match status" value="1"/>
</dbReference>
<gene>
    <name evidence="7" type="ORF">SAMN02982931_01147</name>
</gene>
<keyword evidence="8" id="KW-1185">Reference proteome</keyword>
<dbReference type="EMBL" id="FMXQ01000002">
    <property type="protein sequence ID" value="SDB14922.1"/>
    <property type="molecule type" value="Genomic_DNA"/>
</dbReference>
<comment type="subcellular location">
    <subcellularLocation>
        <location evidence="1">Membrane</location>
    </subcellularLocation>
</comment>